<dbReference type="AlphaFoldDB" id="A0AAN6GVY0"/>
<dbReference type="Gene3D" id="1.10.246.90">
    <property type="entry name" value="Nop domain"/>
    <property type="match status" value="1"/>
</dbReference>
<evidence type="ECO:0000256" key="9">
    <source>
        <dbReference type="SAM" id="MobiDB-lite"/>
    </source>
</evidence>
<dbReference type="FunFam" id="1.10.287.4070:FF:000003">
    <property type="entry name" value="U4/U6 small nuclear ribonucleoprotein PRP31"/>
    <property type="match status" value="1"/>
</dbReference>
<dbReference type="InterPro" id="IPR036070">
    <property type="entry name" value="Nop_dom_sf"/>
</dbReference>
<evidence type="ECO:0000256" key="8">
    <source>
        <dbReference type="ARBA" id="ARBA00023274"/>
    </source>
</evidence>
<evidence type="ECO:0000256" key="3">
    <source>
        <dbReference type="ARBA" id="ARBA00022664"/>
    </source>
</evidence>
<dbReference type="PANTHER" id="PTHR13904:SF0">
    <property type="entry name" value="U4_U6 SMALL NUCLEAR RIBONUCLEOPROTEIN PRP31"/>
    <property type="match status" value="1"/>
</dbReference>
<dbReference type="PROSITE" id="PS51358">
    <property type="entry name" value="NOP"/>
    <property type="match status" value="1"/>
</dbReference>
<feature type="domain" description="Nop" evidence="10">
    <location>
        <begin position="305"/>
        <end position="430"/>
    </location>
</feature>
<evidence type="ECO:0000256" key="6">
    <source>
        <dbReference type="ARBA" id="ARBA00023187"/>
    </source>
</evidence>
<dbReference type="SMART" id="SM00931">
    <property type="entry name" value="NOSIC"/>
    <property type="match status" value="1"/>
</dbReference>
<evidence type="ECO:0000256" key="2">
    <source>
        <dbReference type="ARBA" id="ARBA00005572"/>
    </source>
</evidence>
<dbReference type="EMBL" id="JAPDMZ010000005">
    <property type="protein sequence ID" value="KAK0557499.1"/>
    <property type="molecule type" value="Genomic_DNA"/>
</dbReference>
<keyword evidence="12" id="KW-1185">Reference proteome</keyword>
<dbReference type="GO" id="GO:0046540">
    <property type="term" value="C:U4/U6 x U5 tri-snRNP complex"/>
    <property type="evidence" value="ECO:0007669"/>
    <property type="project" value="InterPro"/>
</dbReference>
<keyword evidence="5" id="KW-0694">RNA-binding</keyword>
<organism evidence="11 12">
    <name type="scientific">Tilletia horrida</name>
    <dbReference type="NCBI Taxonomy" id="155126"/>
    <lineage>
        <taxon>Eukaryota</taxon>
        <taxon>Fungi</taxon>
        <taxon>Dikarya</taxon>
        <taxon>Basidiomycota</taxon>
        <taxon>Ustilaginomycotina</taxon>
        <taxon>Exobasidiomycetes</taxon>
        <taxon>Tilletiales</taxon>
        <taxon>Tilletiaceae</taxon>
        <taxon>Tilletia</taxon>
    </lineage>
</organism>
<evidence type="ECO:0000259" key="10">
    <source>
        <dbReference type="PROSITE" id="PS51358"/>
    </source>
</evidence>
<sequence length="644" mass="70090">MSSLADELLADLGDDEPEVKQEVDQDDSHLLAANGSHKRKVEEEDVEQEPSARKKGKAKARFADDLEQSNGRKSSFANDADLLDDEDGDEEDDDDDDDEMDEDDDNDQKELNLPSSAVKPAAEMEQEDVDALDLGPSAVRSVHAIATLSRSSKLRDTLDQIEKYAALDTPDIEGILEESPEYQLIVSANNLAVDVDNEIMLVHKFIRDHYSPRFPELESLIRDPWDFVRAVRALGNSESMSKAHLEGILPNSIIVVISMTASTTTGQPVSEQAWKAIQEACDLVFELDAARVKILQYVESRMTFIAPNLSAVVGTRVATKLMGAAGGLQSLTKIPSCNLEVLGAARKAAPGMAQRFSNRHVGFIAQSDLVQGVSEEYRRQAQRKVAAKATIAARVDALATTGSASDMARNGNYGHKLHADLDKALEKLQEPPPSKMTKALPVPKEGGRKQRRGGRRARKLKQLYGMTELRKMANRVEFGKEEEEASAFDESIGLGMINSSASGKIRAQTAETRTKGEIGKYASALTDQLTDMTFPLSLISAAKMSKRNKDRVEMLKRASASNRSGAESGTQTSLAFTPFQGIELVDPSRTAKKVEEANAKWFREGQFSILPSAAKSSTSFAIPGGAASLKNGSMGPPPPKKEQS</sequence>
<dbReference type="InterPro" id="IPR012976">
    <property type="entry name" value="NOSIC"/>
</dbReference>
<dbReference type="FunFam" id="1.10.246.90:FF:000002">
    <property type="entry name" value="U4/U6 small nuclear ribonucleoprotein Prp31"/>
    <property type="match status" value="1"/>
</dbReference>
<evidence type="ECO:0000256" key="1">
    <source>
        <dbReference type="ARBA" id="ARBA00004123"/>
    </source>
</evidence>
<keyword evidence="3" id="KW-0507">mRNA processing</keyword>
<feature type="compositionally biased region" description="Acidic residues" evidence="9">
    <location>
        <begin position="8"/>
        <end position="17"/>
    </location>
</feature>
<comment type="subcellular location">
    <subcellularLocation>
        <location evidence="1">Nucleus</location>
    </subcellularLocation>
</comment>
<feature type="region of interest" description="Disordered" evidence="9">
    <location>
        <begin position="1"/>
        <end position="128"/>
    </location>
</feature>
<dbReference type="GO" id="GO:0005687">
    <property type="term" value="C:U4 snRNP"/>
    <property type="evidence" value="ECO:0007669"/>
    <property type="project" value="TreeGrafter"/>
</dbReference>
<feature type="region of interest" description="Disordered" evidence="9">
    <location>
        <begin position="622"/>
        <end position="644"/>
    </location>
</feature>
<dbReference type="PANTHER" id="PTHR13904">
    <property type="entry name" value="PRE-MRNA SPLICING FACTOR PRP31"/>
    <property type="match status" value="1"/>
</dbReference>
<gene>
    <name evidence="11" type="primary">PRP31</name>
    <name evidence="11" type="ORF">OC846_000487</name>
</gene>
<comment type="similarity">
    <text evidence="2">Belongs to the PRP31 family.</text>
</comment>
<feature type="compositionally biased region" description="Polar residues" evidence="9">
    <location>
        <begin position="68"/>
        <end position="77"/>
    </location>
</feature>
<feature type="compositionally biased region" description="Basic and acidic residues" evidence="9">
    <location>
        <begin position="18"/>
        <end position="29"/>
    </location>
</feature>
<reference evidence="11" key="1">
    <citation type="journal article" date="2023" name="PhytoFront">
        <title>Draft Genome Resources of Seven Strains of Tilletia horrida, Causal Agent of Kernel Smut of Rice.</title>
        <authorList>
            <person name="Khanal S."/>
            <person name="Antony Babu S."/>
            <person name="Zhou X.G."/>
        </authorList>
    </citation>
    <scope>NUCLEOTIDE SEQUENCE</scope>
    <source>
        <strain evidence="11">TX6</strain>
    </source>
</reference>
<dbReference type="GO" id="GO:0071011">
    <property type="term" value="C:precatalytic spliceosome"/>
    <property type="evidence" value="ECO:0007669"/>
    <property type="project" value="TreeGrafter"/>
</dbReference>
<name>A0AAN6GVY0_9BASI</name>
<evidence type="ECO:0000256" key="7">
    <source>
        <dbReference type="ARBA" id="ARBA00023242"/>
    </source>
</evidence>
<keyword evidence="4" id="KW-0747">Spliceosome</keyword>
<dbReference type="GO" id="GO:0003723">
    <property type="term" value="F:RNA binding"/>
    <property type="evidence" value="ECO:0007669"/>
    <property type="project" value="UniProtKB-KW"/>
</dbReference>
<feature type="region of interest" description="Disordered" evidence="9">
    <location>
        <begin position="428"/>
        <end position="458"/>
    </location>
</feature>
<feature type="compositionally biased region" description="Basic residues" evidence="9">
    <location>
        <begin position="449"/>
        <end position="458"/>
    </location>
</feature>
<keyword evidence="7" id="KW-0539">Nucleus</keyword>
<keyword evidence="8" id="KW-0687">Ribonucleoprotein</keyword>
<evidence type="ECO:0000256" key="4">
    <source>
        <dbReference type="ARBA" id="ARBA00022728"/>
    </source>
</evidence>
<dbReference type="Gene3D" id="1.10.287.4070">
    <property type="match status" value="1"/>
</dbReference>
<dbReference type="Pfam" id="PF09785">
    <property type="entry name" value="Prp31_C"/>
    <property type="match status" value="1"/>
</dbReference>
<dbReference type="InterPro" id="IPR002687">
    <property type="entry name" value="Nop_dom"/>
</dbReference>
<dbReference type="Proteomes" id="UP001176517">
    <property type="component" value="Unassembled WGS sequence"/>
</dbReference>
<keyword evidence="6" id="KW-0508">mRNA splicing</keyword>
<evidence type="ECO:0000313" key="11">
    <source>
        <dbReference type="EMBL" id="KAK0557499.1"/>
    </source>
</evidence>
<comment type="caution">
    <text evidence="11">The sequence shown here is derived from an EMBL/GenBank/DDBJ whole genome shotgun (WGS) entry which is preliminary data.</text>
</comment>
<evidence type="ECO:0000256" key="5">
    <source>
        <dbReference type="ARBA" id="ARBA00022884"/>
    </source>
</evidence>
<evidence type="ECO:0000313" key="12">
    <source>
        <dbReference type="Proteomes" id="UP001176517"/>
    </source>
</evidence>
<proteinExistence type="inferred from homology"/>
<dbReference type="InterPro" id="IPR019175">
    <property type="entry name" value="Prp31_C"/>
</dbReference>
<dbReference type="InterPro" id="IPR027105">
    <property type="entry name" value="Prp31"/>
</dbReference>
<dbReference type="GO" id="GO:0000244">
    <property type="term" value="P:spliceosomal tri-snRNP complex assembly"/>
    <property type="evidence" value="ECO:0007669"/>
    <property type="project" value="InterPro"/>
</dbReference>
<dbReference type="InterPro" id="IPR042239">
    <property type="entry name" value="Nop_C"/>
</dbReference>
<feature type="compositionally biased region" description="Acidic residues" evidence="9">
    <location>
        <begin position="81"/>
        <end position="107"/>
    </location>
</feature>
<dbReference type="Pfam" id="PF01798">
    <property type="entry name" value="Nop"/>
    <property type="match status" value="1"/>
</dbReference>
<accession>A0AAN6GVY0</accession>
<protein>
    <submittedName>
        <fullName evidence="11">U4/U6-U5 snRNP complex subunit prp31</fullName>
    </submittedName>
</protein>
<dbReference type="SUPFAM" id="SSF89124">
    <property type="entry name" value="Nop domain"/>
    <property type="match status" value="1"/>
</dbReference>